<dbReference type="KEGG" id="ffu:CLAFUR5_08599"/>
<gene>
    <name evidence="1" type="ORF">CLAFUR5_08599</name>
</gene>
<proteinExistence type="predicted"/>
<reference evidence="1" key="2">
    <citation type="journal article" date="2022" name="Microb. Genom.">
        <title>A chromosome-scale genome assembly of the tomato pathogen Cladosporium fulvum reveals a compartmentalized genome architecture and the presence of a dispensable chromosome.</title>
        <authorList>
            <person name="Zaccaron A.Z."/>
            <person name="Chen L.H."/>
            <person name="Samaras A."/>
            <person name="Stergiopoulos I."/>
        </authorList>
    </citation>
    <scope>NUCLEOTIDE SEQUENCE</scope>
    <source>
        <strain evidence="1">Race5_Kim</strain>
    </source>
</reference>
<dbReference type="Proteomes" id="UP000756132">
    <property type="component" value="Chromosome 3"/>
</dbReference>
<dbReference type="AlphaFoldDB" id="A0A9Q8LD74"/>
<reference evidence="1" key="1">
    <citation type="submission" date="2021-12" db="EMBL/GenBank/DDBJ databases">
        <authorList>
            <person name="Zaccaron A."/>
            <person name="Stergiopoulos I."/>
        </authorList>
    </citation>
    <scope>NUCLEOTIDE SEQUENCE</scope>
    <source>
        <strain evidence="1">Race5_Kim</strain>
    </source>
</reference>
<dbReference type="EMBL" id="CP090165">
    <property type="protein sequence ID" value="UJO15258.1"/>
    <property type="molecule type" value="Genomic_DNA"/>
</dbReference>
<accession>A0A9Q8LD74</accession>
<name>A0A9Q8LD74_PASFU</name>
<organism evidence="1 2">
    <name type="scientific">Passalora fulva</name>
    <name type="common">Tomato leaf mold</name>
    <name type="synonym">Cladosporium fulvum</name>
    <dbReference type="NCBI Taxonomy" id="5499"/>
    <lineage>
        <taxon>Eukaryota</taxon>
        <taxon>Fungi</taxon>
        <taxon>Dikarya</taxon>
        <taxon>Ascomycota</taxon>
        <taxon>Pezizomycotina</taxon>
        <taxon>Dothideomycetes</taxon>
        <taxon>Dothideomycetidae</taxon>
        <taxon>Mycosphaerellales</taxon>
        <taxon>Mycosphaerellaceae</taxon>
        <taxon>Fulvia</taxon>
    </lineage>
</organism>
<sequence length="224" mass="26157">MSWGFNPADQIERQMQQDAHRTWGFVIYRTTYDSDADWTEFIARLRFRMDDTFEWVDGQNILQNFSLTVFDDREQFDGASTQAVRQHFLQWSVASYRDEQRSTGEQGSEASPPSRTLLGRSPRYRYAVAVDAESPRSVAREAAAPAELDVSTTGWVKLIDKSWYLGRSLGRDPEDYPAIEGVTERDVGWMQVTYWDVMSEFYVRSESMNFWSQNYRRPPRVVVL</sequence>
<dbReference type="OMA" id="WENFMAR"/>
<evidence type="ECO:0000313" key="1">
    <source>
        <dbReference type="EMBL" id="UJO15258.1"/>
    </source>
</evidence>
<protein>
    <submittedName>
        <fullName evidence="1">Uncharacterized protein</fullName>
    </submittedName>
</protein>
<keyword evidence="2" id="KW-1185">Reference proteome</keyword>
<evidence type="ECO:0000313" key="2">
    <source>
        <dbReference type="Proteomes" id="UP000756132"/>
    </source>
</evidence>
<dbReference type="RefSeq" id="XP_047759624.1">
    <property type="nucleotide sequence ID" value="XM_047907747.1"/>
</dbReference>
<dbReference type="GeneID" id="71988477"/>
<dbReference type="OrthoDB" id="3650369at2759"/>